<dbReference type="Proteomes" id="UP000555103">
    <property type="component" value="Unassembled WGS sequence"/>
</dbReference>
<dbReference type="RefSeq" id="WP_183309135.1">
    <property type="nucleotide sequence ID" value="NZ_JACIEP010000035.1"/>
</dbReference>
<dbReference type="EMBL" id="JACIEP010000035">
    <property type="protein sequence ID" value="MBB4038353.1"/>
    <property type="molecule type" value="Genomic_DNA"/>
</dbReference>
<comment type="caution">
    <text evidence="1">The sequence shown here is derived from an EMBL/GenBank/DDBJ whole genome shotgun (WGS) entry which is preliminary data.</text>
</comment>
<evidence type="ECO:0000313" key="1">
    <source>
        <dbReference type="EMBL" id="MBB4038353.1"/>
    </source>
</evidence>
<reference evidence="1 2" key="1">
    <citation type="submission" date="2020-08" db="EMBL/GenBank/DDBJ databases">
        <title>Genomic Encyclopedia of Type Strains, Phase IV (KMG-IV): sequencing the most valuable type-strain genomes for metagenomic binning, comparative biology and taxonomic classification.</title>
        <authorList>
            <person name="Goeker M."/>
        </authorList>
    </citation>
    <scope>NUCLEOTIDE SEQUENCE [LARGE SCALE GENOMIC DNA]</scope>
    <source>
        <strain evidence="1 2">DSM 104969</strain>
    </source>
</reference>
<keyword evidence="2" id="KW-1185">Reference proteome</keyword>
<sequence>MKRIYLLIILNILFLNVGASIIPIKEIKDSILLFLKQTKDMPENSTIDYLPNKIIIDRKDKSHIQDQKNGIFYIPSFSAHGYAHYLLVDNMSFQIINMREPIEVNLEKVIKYLKKNENLYSKSDIFFYLLDIIKTDEKNKIRSQKPGIYIDID</sequence>
<accession>A0A840D1Y1</accession>
<dbReference type="AlphaFoldDB" id="A0A840D1Y1"/>
<name>A0A840D1Y1_9BACT</name>
<organism evidence="1 2">
    <name type="scientific">Dysgonomonas hofstadii</name>
    <dbReference type="NCBI Taxonomy" id="637886"/>
    <lineage>
        <taxon>Bacteria</taxon>
        <taxon>Pseudomonadati</taxon>
        <taxon>Bacteroidota</taxon>
        <taxon>Bacteroidia</taxon>
        <taxon>Bacteroidales</taxon>
        <taxon>Dysgonomonadaceae</taxon>
        <taxon>Dysgonomonas</taxon>
    </lineage>
</organism>
<protein>
    <submittedName>
        <fullName evidence="1">Uncharacterized protein</fullName>
    </submittedName>
</protein>
<proteinExistence type="predicted"/>
<evidence type="ECO:0000313" key="2">
    <source>
        <dbReference type="Proteomes" id="UP000555103"/>
    </source>
</evidence>
<gene>
    <name evidence="1" type="ORF">GGR21_004292</name>
</gene>